<dbReference type="PANTHER" id="PTHR31685:SF3">
    <property type="entry name" value="INTEGRAL MEMBRANE PROTEIN (AFU_ORTHOLOGUE AFUA_6G12730)"/>
    <property type="match status" value="1"/>
</dbReference>
<evidence type="ECO:0000313" key="5">
    <source>
        <dbReference type="EMBL" id="ORY35709.1"/>
    </source>
</evidence>
<dbReference type="AlphaFoldDB" id="A0A1Y2BLS6"/>
<dbReference type="PANTHER" id="PTHR31685">
    <property type="entry name" value="INTEGRAL MEMBRANE PROTEIN (AFU_ORTHOLOGUE AFUA_6G12730)-RELATED"/>
    <property type="match status" value="1"/>
</dbReference>
<evidence type="ECO:0000259" key="4">
    <source>
        <dbReference type="Pfam" id="PF10355"/>
    </source>
</evidence>
<dbReference type="STRING" id="71784.A0A1Y2BLS6"/>
<keyword evidence="2" id="KW-1133">Transmembrane helix</keyword>
<feature type="transmembrane region" description="Helical" evidence="2">
    <location>
        <begin position="436"/>
        <end position="455"/>
    </location>
</feature>
<dbReference type="InterPro" id="IPR018825">
    <property type="entry name" value="DUF2427"/>
</dbReference>
<feature type="transmembrane region" description="Helical" evidence="2">
    <location>
        <begin position="114"/>
        <end position="134"/>
    </location>
</feature>
<dbReference type="InParanoid" id="A0A1Y2BLS6"/>
<proteinExistence type="predicted"/>
<feature type="domain" description="DUF2427" evidence="3">
    <location>
        <begin position="66"/>
        <end position="157"/>
    </location>
</feature>
<dbReference type="Proteomes" id="UP000193986">
    <property type="component" value="Unassembled WGS sequence"/>
</dbReference>
<protein>
    <submittedName>
        <fullName evidence="5">Uncharacterized protein</fullName>
    </submittedName>
</protein>
<evidence type="ECO:0000256" key="1">
    <source>
        <dbReference type="SAM" id="MobiDB-lite"/>
    </source>
</evidence>
<keyword evidence="2" id="KW-0472">Membrane</keyword>
<gene>
    <name evidence="5" type="ORF">BCR39DRAFT_460712</name>
</gene>
<feature type="domain" description="Protein YTP1-like C-terminal" evidence="4">
    <location>
        <begin position="336"/>
        <end position="609"/>
    </location>
</feature>
<accession>A0A1Y2BLS6</accession>
<evidence type="ECO:0000313" key="6">
    <source>
        <dbReference type="Proteomes" id="UP000193986"/>
    </source>
</evidence>
<reference evidence="5 6" key="1">
    <citation type="submission" date="2016-07" db="EMBL/GenBank/DDBJ databases">
        <title>Pervasive Adenine N6-methylation of Active Genes in Fungi.</title>
        <authorList>
            <consortium name="DOE Joint Genome Institute"/>
            <person name="Mondo S.J."/>
            <person name="Dannebaum R.O."/>
            <person name="Kuo R.C."/>
            <person name="Labutti K."/>
            <person name="Haridas S."/>
            <person name="Kuo A."/>
            <person name="Salamov A."/>
            <person name="Ahrendt S.R."/>
            <person name="Lipzen A."/>
            <person name="Sullivan W."/>
            <person name="Andreopoulos W.B."/>
            <person name="Clum A."/>
            <person name="Lindquist E."/>
            <person name="Daum C."/>
            <person name="Ramamoorthy G.K."/>
            <person name="Gryganskyi A."/>
            <person name="Culley D."/>
            <person name="Magnuson J.K."/>
            <person name="James T.Y."/>
            <person name="O'Malley M.A."/>
            <person name="Stajich J.E."/>
            <person name="Spatafora J.W."/>
            <person name="Visel A."/>
            <person name="Grigoriev I.V."/>
        </authorList>
    </citation>
    <scope>NUCLEOTIDE SEQUENCE [LARGE SCALE GENOMIC DNA]</scope>
    <source>
        <strain evidence="5 6">68-887.2</strain>
    </source>
</reference>
<feature type="transmembrane region" description="Helical" evidence="2">
    <location>
        <begin position="146"/>
        <end position="167"/>
    </location>
</feature>
<evidence type="ECO:0000259" key="3">
    <source>
        <dbReference type="Pfam" id="PF10348"/>
    </source>
</evidence>
<dbReference type="EMBL" id="MCFC01000001">
    <property type="protein sequence ID" value="ORY35709.1"/>
    <property type="molecule type" value="Genomic_DNA"/>
</dbReference>
<feature type="transmembrane region" description="Helical" evidence="2">
    <location>
        <begin position="514"/>
        <end position="536"/>
    </location>
</feature>
<dbReference type="Pfam" id="PF10355">
    <property type="entry name" value="Ytp1"/>
    <property type="match status" value="1"/>
</dbReference>
<feature type="transmembrane region" description="Helical" evidence="2">
    <location>
        <begin position="587"/>
        <end position="612"/>
    </location>
</feature>
<feature type="transmembrane region" description="Helical" evidence="2">
    <location>
        <begin position="548"/>
        <end position="567"/>
    </location>
</feature>
<evidence type="ECO:0000256" key="2">
    <source>
        <dbReference type="SAM" id="Phobius"/>
    </source>
</evidence>
<dbReference type="FunCoup" id="A0A1Y2BLS6">
    <property type="interactions" value="17"/>
</dbReference>
<keyword evidence="2" id="KW-0812">Transmembrane</keyword>
<feature type="transmembrane region" description="Helical" evidence="2">
    <location>
        <begin position="399"/>
        <end position="416"/>
    </location>
</feature>
<feature type="transmembrane region" description="Helical" evidence="2">
    <location>
        <begin position="334"/>
        <end position="356"/>
    </location>
</feature>
<dbReference type="OrthoDB" id="4005299at2759"/>
<organism evidence="5 6">
    <name type="scientific">Naematelia encephala</name>
    <dbReference type="NCBI Taxonomy" id="71784"/>
    <lineage>
        <taxon>Eukaryota</taxon>
        <taxon>Fungi</taxon>
        <taxon>Dikarya</taxon>
        <taxon>Basidiomycota</taxon>
        <taxon>Agaricomycotina</taxon>
        <taxon>Tremellomycetes</taxon>
        <taxon>Tremellales</taxon>
        <taxon>Naemateliaceae</taxon>
        <taxon>Naematelia</taxon>
    </lineage>
</organism>
<feature type="region of interest" description="Disordered" evidence="1">
    <location>
        <begin position="1"/>
        <end position="28"/>
    </location>
</feature>
<sequence>MPAPVPTHSHASADPLAHSHNHGSHTAPKETLDDQAIHEWHSFPPTYLAADFRLDNDSAIFGEEFDQEWEPETAGGHRGLMVAHVGAMCVAYFGALPISLALRAANHPSHHLGNLVFLIIGALGWLAGTAYAASTPNRYEGAVHGGFGNILVLLSLVLSLIDSFGVFKLAYALYRSGHLNWSTFTHDVLRSSSDKWLGSASHYEMVGLVEHEDDEHSDGRQVMFAIGEDDDEDERVSHRSLSRDRAPLRPSLLIRQWTPPSRTSTGSDGTLHDTPPASASSHTYHHKTASSPTGAYYEHHHETEVVWPEPQEKKMDAARVVELLLTWVRRTQVVVAYVVFLTGIVTYTGMCRAGLINTCAAHLIKGSIFFGYGVLTFARYLGAYADLGWAWNRRPDGQGVSAEMIECSVIFVYGITNTWMERFGAKHGDPYTVKQVQHISIAVMFWFAGLSGMLLESRKIRRVLSSVIGRQRDTTEPPSYQFSFNPLPALVIGVTGLAMAAHHQDYVFQVAIHSLWGILLAGGSAFRMLTYAFLFLRPPTESTLPSRPPTEILTAFGWASGGIVFMLSSEEIAFAAMRTGYDDMMAFLNFTIALTSFVFCWEVIVLAVKGYAVMKGESKARLENGEGDEERAQAMTR</sequence>
<name>A0A1Y2BLS6_9TREE</name>
<feature type="transmembrane region" description="Helical" evidence="2">
    <location>
        <begin position="368"/>
        <end position="387"/>
    </location>
</feature>
<feature type="region of interest" description="Disordered" evidence="1">
    <location>
        <begin position="257"/>
        <end position="293"/>
    </location>
</feature>
<dbReference type="InterPro" id="IPR018827">
    <property type="entry name" value="YTP1_C"/>
</dbReference>
<dbReference type="Pfam" id="PF10348">
    <property type="entry name" value="DUF2427"/>
    <property type="match status" value="1"/>
</dbReference>
<comment type="caution">
    <text evidence="5">The sequence shown here is derived from an EMBL/GenBank/DDBJ whole genome shotgun (WGS) entry which is preliminary data.</text>
</comment>
<feature type="transmembrane region" description="Helical" evidence="2">
    <location>
        <begin position="81"/>
        <end position="102"/>
    </location>
</feature>
<feature type="compositionally biased region" description="Polar residues" evidence="1">
    <location>
        <begin position="258"/>
        <end position="268"/>
    </location>
</feature>
<keyword evidence="6" id="KW-1185">Reference proteome</keyword>